<feature type="compositionally biased region" description="Low complexity" evidence="1">
    <location>
        <begin position="310"/>
        <end position="321"/>
    </location>
</feature>
<dbReference type="OrthoDB" id="10072108at2759"/>
<feature type="compositionally biased region" description="Polar residues" evidence="1">
    <location>
        <begin position="23"/>
        <end position="34"/>
    </location>
</feature>
<keyword evidence="6" id="KW-1185">Reference proteome</keyword>
<evidence type="ECO:0000313" key="6">
    <source>
        <dbReference type="Proteomes" id="UP001152320"/>
    </source>
</evidence>
<feature type="signal peptide" evidence="3">
    <location>
        <begin position="1"/>
        <end position="21"/>
    </location>
</feature>
<dbReference type="EMBL" id="JAIZAY010000020">
    <property type="protein sequence ID" value="KAJ8023004.1"/>
    <property type="molecule type" value="Genomic_DNA"/>
</dbReference>
<keyword evidence="2" id="KW-0812">Transmembrane</keyword>
<keyword evidence="3" id="KW-0732">Signal</keyword>
<dbReference type="InterPro" id="IPR000742">
    <property type="entry name" value="EGF"/>
</dbReference>
<dbReference type="Proteomes" id="UP001152320">
    <property type="component" value="Chromosome 20"/>
</dbReference>
<sequence length="418" mass="44829">MMTFSQLCLIFILSFILGAQSQETPAPTTGSQNLTPGSPTVTPGSPTVTPGSPAVTAAVTLNGTDPDGATWWPDNVTDPTTIITETFITNLSTIAATPNDTGSPTPAAPSGSNCTLTCGANETCSNDDGPKCVCVEGYTRANESSPCEVKTCDNIDCGSQGTCIGNNTVFYNCDCNLNFSFKEGDICIDKTCENSDSCSNPEDDCEDHYLGFMCFCGKDRIPVNEETDCVAKTCNNSCKDATEHCSDDNGYNCTCVEGYSRQGDDWPCLKMTTPKSESLGTTENPATELTMTTDNSLETPEMTTEPSGVTKSTKSPKSAKPQETSRPTEPTKTGESTKSPSTPDRKDVAGGHNYTGALVGLFIFLVVTCFVFVAVYVVRRRKLRNNYGRLDEDTEGDSGWSAFSKNPIYRGDRDYQLL</sequence>
<feature type="domain" description="EGF-like" evidence="4">
    <location>
        <begin position="191"/>
        <end position="230"/>
    </location>
</feature>
<gene>
    <name evidence="5" type="ORF">HOLleu_38058</name>
</gene>
<proteinExistence type="predicted"/>
<feature type="region of interest" description="Disordered" evidence="1">
    <location>
        <begin position="23"/>
        <end position="51"/>
    </location>
</feature>
<evidence type="ECO:0000256" key="3">
    <source>
        <dbReference type="SAM" id="SignalP"/>
    </source>
</evidence>
<reference evidence="5" key="1">
    <citation type="submission" date="2021-10" db="EMBL/GenBank/DDBJ databases">
        <title>Tropical sea cucumber genome reveals ecological adaptation and Cuvierian tubules defense mechanism.</title>
        <authorList>
            <person name="Chen T."/>
        </authorList>
    </citation>
    <scope>NUCLEOTIDE SEQUENCE</scope>
    <source>
        <strain evidence="5">Nanhai2018</strain>
        <tissue evidence="5">Muscle</tissue>
    </source>
</reference>
<feature type="compositionally biased region" description="Polar residues" evidence="1">
    <location>
        <begin position="322"/>
        <end position="342"/>
    </location>
</feature>
<organism evidence="5 6">
    <name type="scientific">Holothuria leucospilota</name>
    <name type="common">Black long sea cucumber</name>
    <name type="synonym">Mertensiothuria leucospilota</name>
    <dbReference type="NCBI Taxonomy" id="206669"/>
    <lineage>
        <taxon>Eukaryota</taxon>
        <taxon>Metazoa</taxon>
        <taxon>Echinodermata</taxon>
        <taxon>Eleutherozoa</taxon>
        <taxon>Echinozoa</taxon>
        <taxon>Holothuroidea</taxon>
        <taxon>Aspidochirotacea</taxon>
        <taxon>Aspidochirotida</taxon>
        <taxon>Holothuriidae</taxon>
        <taxon>Holothuria</taxon>
    </lineage>
</organism>
<keyword evidence="2" id="KW-0472">Membrane</keyword>
<evidence type="ECO:0000256" key="2">
    <source>
        <dbReference type="SAM" id="Phobius"/>
    </source>
</evidence>
<name>A0A9Q0YIV7_HOLLE</name>
<feature type="domain" description="EGF-like" evidence="4">
    <location>
        <begin position="233"/>
        <end position="269"/>
    </location>
</feature>
<evidence type="ECO:0000256" key="1">
    <source>
        <dbReference type="SAM" id="MobiDB-lite"/>
    </source>
</evidence>
<comment type="caution">
    <text evidence="5">The sequence shown here is derived from an EMBL/GenBank/DDBJ whole genome shotgun (WGS) entry which is preliminary data.</text>
</comment>
<feature type="domain" description="EGF-like" evidence="4">
    <location>
        <begin position="151"/>
        <end position="188"/>
    </location>
</feature>
<evidence type="ECO:0000259" key="4">
    <source>
        <dbReference type="SMART" id="SM00181"/>
    </source>
</evidence>
<feature type="transmembrane region" description="Helical" evidence="2">
    <location>
        <begin position="354"/>
        <end position="378"/>
    </location>
</feature>
<feature type="compositionally biased region" description="Polar residues" evidence="1">
    <location>
        <begin position="273"/>
        <end position="309"/>
    </location>
</feature>
<feature type="chain" id="PRO_5040160326" description="EGF-like domain-containing protein" evidence="3">
    <location>
        <begin position="22"/>
        <end position="418"/>
    </location>
</feature>
<feature type="domain" description="EGF-like" evidence="4">
    <location>
        <begin position="113"/>
        <end position="148"/>
    </location>
</feature>
<dbReference type="SMART" id="SM00181">
    <property type="entry name" value="EGF"/>
    <property type="match status" value="4"/>
</dbReference>
<dbReference type="Gene3D" id="2.90.20.10">
    <property type="entry name" value="Plasmodium vivax P25 domain"/>
    <property type="match status" value="1"/>
</dbReference>
<accession>A0A9Q0YIV7</accession>
<dbReference type="AlphaFoldDB" id="A0A9Q0YIV7"/>
<protein>
    <recommendedName>
        <fullName evidence="4">EGF-like domain-containing protein</fullName>
    </recommendedName>
</protein>
<evidence type="ECO:0000313" key="5">
    <source>
        <dbReference type="EMBL" id="KAJ8023004.1"/>
    </source>
</evidence>
<feature type="compositionally biased region" description="Low complexity" evidence="1">
    <location>
        <begin position="35"/>
        <end position="51"/>
    </location>
</feature>
<keyword evidence="2" id="KW-1133">Transmembrane helix</keyword>
<feature type="region of interest" description="Disordered" evidence="1">
    <location>
        <begin position="273"/>
        <end position="348"/>
    </location>
</feature>